<sequence length="114" mass="13245">MKFSDVRFDELSNDQLRELPKEWIVHHMGRPTRSKIISAKRATRFRSALIAALCIYTFATQGSHLLAALELCLIGYEIAYYTLWKAKLEGDYIDHLRAYTEEANNLPEWPAIEE</sequence>
<name>A0ABY9YCU4_9GAMM</name>
<dbReference type="Proteomes" id="UP001305421">
    <property type="component" value="Chromosome"/>
</dbReference>
<gene>
    <name evidence="1" type="ORF">PDM28_17940</name>
</gene>
<evidence type="ECO:0008006" key="3">
    <source>
        <dbReference type="Google" id="ProtNLM"/>
    </source>
</evidence>
<reference evidence="1 2" key="1">
    <citation type="submission" date="2022-12" db="EMBL/GenBank/DDBJ databases">
        <title>Two new species, Stenotrophomonas aracearum and Stenotrophomonas oahuensis, isolated from Anthurium (Araceae family) in Hawaii.</title>
        <authorList>
            <person name="Chunag S.C."/>
            <person name="Dobhal S."/>
            <person name="Alvarez A."/>
            <person name="Arif M."/>
        </authorList>
    </citation>
    <scope>NUCLEOTIDE SEQUENCE [LARGE SCALE GENOMIC DNA]</scope>
    <source>
        <strain evidence="1 2">A5588</strain>
    </source>
</reference>
<accession>A0ABY9YCU4</accession>
<keyword evidence="2" id="KW-1185">Reference proteome</keyword>
<dbReference type="EMBL" id="CP115543">
    <property type="protein sequence ID" value="WNH48517.1"/>
    <property type="molecule type" value="Genomic_DNA"/>
</dbReference>
<organism evidence="1 2">
    <name type="scientific">Stenotrophomonas aracearum</name>
    <dbReference type="NCBI Taxonomy" id="3003272"/>
    <lineage>
        <taxon>Bacteria</taxon>
        <taxon>Pseudomonadati</taxon>
        <taxon>Pseudomonadota</taxon>
        <taxon>Gammaproteobacteria</taxon>
        <taxon>Lysobacterales</taxon>
        <taxon>Lysobacteraceae</taxon>
        <taxon>Stenotrophomonas</taxon>
    </lineage>
</organism>
<evidence type="ECO:0000313" key="1">
    <source>
        <dbReference type="EMBL" id="WNH48517.1"/>
    </source>
</evidence>
<evidence type="ECO:0000313" key="2">
    <source>
        <dbReference type="Proteomes" id="UP001305421"/>
    </source>
</evidence>
<dbReference type="RefSeq" id="WP_311183076.1">
    <property type="nucleotide sequence ID" value="NZ_CP115543.1"/>
</dbReference>
<proteinExistence type="predicted"/>
<protein>
    <recommendedName>
        <fullName evidence="3">DUF2061 domain-containing protein</fullName>
    </recommendedName>
</protein>